<feature type="region of interest" description="Disordered" evidence="1">
    <location>
        <begin position="1"/>
        <end position="20"/>
    </location>
</feature>
<reference evidence="3 4" key="1">
    <citation type="journal article" date="2015" name="Genome Biol.">
        <title>Comparative genomics of Steinernema reveals deeply conserved gene regulatory networks.</title>
        <authorList>
            <person name="Dillman A.R."/>
            <person name="Macchietto M."/>
            <person name="Porter C.F."/>
            <person name="Rogers A."/>
            <person name="Williams B."/>
            <person name="Antoshechkin I."/>
            <person name="Lee M.M."/>
            <person name="Goodwin Z."/>
            <person name="Lu X."/>
            <person name="Lewis E.E."/>
            <person name="Goodrich-Blair H."/>
            <person name="Stock S.P."/>
            <person name="Adams B.J."/>
            <person name="Sternberg P.W."/>
            <person name="Mortazavi A."/>
        </authorList>
    </citation>
    <scope>NUCLEOTIDE SEQUENCE [LARGE SCALE GENOMIC DNA]</scope>
    <source>
        <strain evidence="3 4">ALL</strain>
    </source>
</reference>
<gene>
    <name evidence="3" type="ORF">L596_002243</name>
</gene>
<feature type="domain" description="Glutaminase EF-hand" evidence="2">
    <location>
        <begin position="43"/>
        <end position="135"/>
    </location>
</feature>
<dbReference type="InterPro" id="IPR015868">
    <property type="entry name" value="Glutaminase"/>
</dbReference>
<dbReference type="PANTHER" id="PTHR12544:SF7">
    <property type="entry name" value="GLUTAMINASE 2-RELATED"/>
    <property type="match status" value="1"/>
</dbReference>
<evidence type="ECO:0000256" key="1">
    <source>
        <dbReference type="SAM" id="MobiDB-lite"/>
    </source>
</evidence>
<dbReference type="GO" id="GO:0006543">
    <property type="term" value="P:L-glutamine catabolic process"/>
    <property type="evidence" value="ECO:0007669"/>
    <property type="project" value="TreeGrafter"/>
</dbReference>
<evidence type="ECO:0000259" key="2">
    <source>
        <dbReference type="Pfam" id="PF17959"/>
    </source>
</evidence>
<reference evidence="3 4" key="2">
    <citation type="journal article" date="2019" name="G3 (Bethesda)">
        <title>Hybrid Assembly of the Genome of the Entomopathogenic Nematode Steinernema carpocapsae Identifies the X-Chromosome.</title>
        <authorList>
            <person name="Serra L."/>
            <person name="Macchietto M."/>
            <person name="Macias-Munoz A."/>
            <person name="McGill C.J."/>
            <person name="Rodriguez I.M."/>
            <person name="Rodriguez B."/>
            <person name="Murad R."/>
            <person name="Mortazavi A."/>
        </authorList>
    </citation>
    <scope>NUCLEOTIDE SEQUENCE [LARGE SCALE GENOMIC DNA]</scope>
    <source>
        <strain evidence="3 4">ALL</strain>
    </source>
</reference>
<dbReference type="AlphaFoldDB" id="A0A4U8URB7"/>
<dbReference type="STRING" id="34508.A0A4U8URB7"/>
<keyword evidence="4" id="KW-1185">Reference proteome</keyword>
<comment type="caution">
    <text evidence="3">The sequence shown here is derived from an EMBL/GenBank/DDBJ whole genome shotgun (WGS) entry which is preliminary data.</text>
</comment>
<proteinExistence type="predicted"/>
<dbReference type="OrthoDB" id="9995210at2759"/>
<dbReference type="GO" id="GO:0006537">
    <property type="term" value="P:glutamate biosynthetic process"/>
    <property type="evidence" value="ECO:0007669"/>
    <property type="project" value="TreeGrafter"/>
</dbReference>
<organism evidence="3 4">
    <name type="scientific">Steinernema carpocapsae</name>
    <name type="common">Entomopathogenic nematode</name>
    <dbReference type="NCBI Taxonomy" id="34508"/>
    <lineage>
        <taxon>Eukaryota</taxon>
        <taxon>Metazoa</taxon>
        <taxon>Ecdysozoa</taxon>
        <taxon>Nematoda</taxon>
        <taxon>Chromadorea</taxon>
        <taxon>Rhabditida</taxon>
        <taxon>Tylenchina</taxon>
        <taxon>Panagrolaimomorpha</taxon>
        <taxon>Strongyloidoidea</taxon>
        <taxon>Steinernematidae</taxon>
        <taxon>Steinernema</taxon>
    </lineage>
</organism>
<dbReference type="Gene3D" id="1.10.238.210">
    <property type="match status" value="1"/>
</dbReference>
<dbReference type="Pfam" id="PF17959">
    <property type="entry name" value="EF-hand_14"/>
    <property type="match status" value="1"/>
</dbReference>
<evidence type="ECO:0000313" key="4">
    <source>
        <dbReference type="Proteomes" id="UP000298663"/>
    </source>
</evidence>
<dbReference type="Proteomes" id="UP000298663">
    <property type="component" value="Chromosome X"/>
</dbReference>
<accession>A0A4U8URB7</accession>
<name>A0A4U8URB7_STECR</name>
<dbReference type="EMBL" id="AZBU02000001">
    <property type="protein sequence ID" value="TMS34707.1"/>
    <property type="molecule type" value="Genomic_DNA"/>
</dbReference>
<dbReference type="EMBL" id="CM016762">
    <property type="protein sequence ID" value="TMS34707.1"/>
    <property type="molecule type" value="Genomic_DNA"/>
</dbReference>
<protein>
    <recommendedName>
        <fullName evidence="2">Glutaminase EF-hand domain-containing protein</fullName>
    </recommendedName>
</protein>
<dbReference type="GO" id="GO:0004359">
    <property type="term" value="F:glutaminase activity"/>
    <property type="evidence" value="ECO:0007669"/>
    <property type="project" value="InterPro"/>
</dbReference>
<sequence>MHQSSPATRRTSLAYTPTSSAQLLADMTSRMQRTSTREQQTAEDLIFDLFKLPNRDEASIGKLLTVLKGFGLHEDDPRLRPMMEKVRMFESDIEERLNETKDPKHWKLKRSEFKKCISESVVLISQALQNNLIVPSWSQFTSRIREIYHMNEDFEQFLESQIVYRTLLSKTVSNRTEKVLCEVVIVPQRRHR</sequence>
<evidence type="ECO:0000313" key="3">
    <source>
        <dbReference type="EMBL" id="TMS34707.1"/>
    </source>
</evidence>
<dbReference type="PANTHER" id="PTHR12544">
    <property type="entry name" value="GLUTAMINASE"/>
    <property type="match status" value="1"/>
</dbReference>
<dbReference type="InterPro" id="IPR041541">
    <property type="entry name" value="Glutaminase_EF-hand"/>
</dbReference>